<dbReference type="InterPro" id="IPR002347">
    <property type="entry name" value="SDR_fam"/>
</dbReference>
<dbReference type="Pfam" id="PF13561">
    <property type="entry name" value="adh_short_C2"/>
    <property type="match status" value="1"/>
</dbReference>
<evidence type="ECO:0000313" key="2">
    <source>
        <dbReference type="Proteomes" id="UP001186944"/>
    </source>
</evidence>
<name>A0AA88XNL9_PINIB</name>
<dbReference type="Pfam" id="PF00106">
    <property type="entry name" value="adh_short"/>
    <property type="match status" value="2"/>
</dbReference>
<dbReference type="FunFam" id="3.40.50.720:FF:000084">
    <property type="entry name" value="Short-chain dehydrogenase reductase"/>
    <property type="match status" value="1"/>
</dbReference>
<dbReference type="PRINTS" id="PR00081">
    <property type="entry name" value="GDHRDH"/>
</dbReference>
<accession>A0AA88XNL9</accession>
<sequence length="339" mass="37248">MSSLKNKVVIVTGASFGIGAATAVYFAERHSKLVLVARTEENLHQVAKDCQEKGLEKDYMKFQINNAGIGKYTPILDTKLEDFDAIMKTNIRAPFHLSQLCLPHLVKSKGASSGIGAATASYLAERGAKLSIAARNLEKLNETKENCKRKGAKSDDILTVKCDVTVEGDVEKLVKATVDKFGRIDVLVNNAGKNKYEEFLKTDLKDLDALFKTNVRAPFHVTQLCMPYLLKTKGKEQLDRSFPIAICYCMSKAAYDHMTRTLSVGSPGMTRTEFQLNSGMSEAEYKEYLSRQKQLQPLCGAVEPIEVAKAIAFFASDDSGSITGETLFIDGGRHAMAPI</sequence>
<proteinExistence type="predicted"/>
<dbReference type="SUPFAM" id="SSF51735">
    <property type="entry name" value="NAD(P)-binding Rossmann-fold domains"/>
    <property type="match status" value="2"/>
</dbReference>
<dbReference type="Proteomes" id="UP001186944">
    <property type="component" value="Unassembled WGS sequence"/>
</dbReference>
<protein>
    <submittedName>
        <fullName evidence="1">Uncharacterized protein</fullName>
    </submittedName>
</protein>
<gene>
    <name evidence="1" type="ORF">FSP39_023001</name>
</gene>
<dbReference type="PANTHER" id="PTHR43975">
    <property type="entry name" value="ZGC:101858"/>
    <property type="match status" value="1"/>
</dbReference>
<organism evidence="1 2">
    <name type="scientific">Pinctada imbricata</name>
    <name type="common">Atlantic pearl-oyster</name>
    <name type="synonym">Pinctada martensii</name>
    <dbReference type="NCBI Taxonomy" id="66713"/>
    <lineage>
        <taxon>Eukaryota</taxon>
        <taxon>Metazoa</taxon>
        <taxon>Spiralia</taxon>
        <taxon>Lophotrochozoa</taxon>
        <taxon>Mollusca</taxon>
        <taxon>Bivalvia</taxon>
        <taxon>Autobranchia</taxon>
        <taxon>Pteriomorphia</taxon>
        <taxon>Pterioida</taxon>
        <taxon>Pterioidea</taxon>
        <taxon>Pteriidae</taxon>
        <taxon>Pinctada</taxon>
    </lineage>
</organism>
<dbReference type="Gene3D" id="3.40.50.720">
    <property type="entry name" value="NAD(P)-binding Rossmann-like Domain"/>
    <property type="match status" value="3"/>
</dbReference>
<dbReference type="InterPro" id="IPR036291">
    <property type="entry name" value="NAD(P)-bd_dom_sf"/>
</dbReference>
<reference evidence="1" key="1">
    <citation type="submission" date="2019-08" db="EMBL/GenBank/DDBJ databases">
        <title>The improved chromosome-level genome for the pearl oyster Pinctada fucata martensii using PacBio sequencing and Hi-C.</title>
        <authorList>
            <person name="Zheng Z."/>
        </authorList>
    </citation>
    <scope>NUCLEOTIDE SEQUENCE</scope>
    <source>
        <strain evidence="1">ZZ-2019</strain>
        <tissue evidence="1">Adductor muscle</tissue>
    </source>
</reference>
<dbReference type="PANTHER" id="PTHR43975:SF2">
    <property type="entry name" value="EG:BACR7A4.14 PROTEIN-RELATED"/>
    <property type="match status" value="1"/>
</dbReference>
<dbReference type="AlphaFoldDB" id="A0AA88XNL9"/>
<dbReference type="EMBL" id="VSWD01000011">
    <property type="protein sequence ID" value="KAK3088720.1"/>
    <property type="molecule type" value="Genomic_DNA"/>
</dbReference>
<keyword evidence="2" id="KW-1185">Reference proteome</keyword>
<evidence type="ECO:0000313" key="1">
    <source>
        <dbReference type="EMBL" id="KAK3088720.1"/>
    </source>
</evidence>
<comment type="caution">
    <text evidence="1">The sequence shown here is derived from an EMBL/GenBank/DDBJ whole genome shotgun (WGS) entry which is preliminary data.</text>
</comment>